<dbReference type="PANTHER" id="PTHR36180">
    <property type="entry name" value="DNA-BINDING PROTEIN-RELATED-RELATED"/>
    <property type="match status" value="1"/>
</dbReference>
<keyword evidence="3" id="KW-1185">Reference proteome</keyword>
<protein>
    <recommendedName>
        <fullName evidence="1">Bro-N domain-containing protein</fullName>
    </recommendedName>
</protein>
<reference evidence="2 3" key="2">
    <citation type="submission" date="2014-05" db="EMBL/GenBank/DDBJ databases">
        <title>Genome sequence of the 3-chlorobenzoate degrading bacterium Pseudomonas knackmussii B13 shows multiple evidence for horizontal gene transfer.</title>
        <authorList>
            <person name="Miyazaki R."/>
            <person name="Bertelli C."/>
            <person name="Falquet L."/>
            <person name="Robinson-Rechavi M."/>
            <person name="Gharib W."/>
            <person name="Roy S."/>
            <person name="Van der Meer J.R."/>
        </authorList>
    </citation>
    <scope>NUCLEOTIDE SEQUENCE [LARGE SCALE GENOMIC DNA]</scope>
    <source>
        <strain evidence="2 3">B13</strain>
    </source>
</reference>
<gene>
    <name evidence="2" type="ORF">PKB_5200</name>
</gene>
<proteinExistence type="predicted"/>
<dbReference type="InterPro" id="IPR003497">
    <property type="entry name" value="BRO_N_domain"/>
</dbReference>
<dbReference type="STRING" id="1301098.PKB_5200"/>
<name>A0A024HQ05_PSEKB</name>
<dbReference type="PANTHER" id="PTHR36180:SF2">
    <property type="entry name" value="BRO FAMILY PROTEIN"/>
    <property type="match status" value="1"/>
</dbReference>
<dbReference type="Pfam" id="PF02498">
    <property type="entry name" value="Bro-N"/>
    <property type="match status" value="1"/>
</dbReference>
<evidence type="ECO:0000313" key="2">
    <source>
        <dbReference type="EMBL" id="CDF86513.1"/>
    </source>
</evidence>
<dbReference type="RefSeq" id="WP_043255670.1">
    <property type="nucleotide sequence ID" value="NZ_HG322950.1"/>
</dbReference>
<dbReference type="SMART" id="SM01040">
    <property type="entry name" value="Bro-N"/>
    <property type="match status" value="1"/>
</dbReference>
<accession>A0A024HQ05</accession>
<feature type="domain" description="Bro-N" evidence="1">
    <location>
        <begin position="1"/>
        <end position="108"/>
    </location>
</feature>
<organism evidence="2 3">
    <name type="scientific">Pseudomonas knackmussii (strain DSM 6978 / CCUG 54928 / LMG 23759 / B13)</name>
    <dbReference type="NCBI Taxonomy" id="1301098"/>
    <lineage>
        <taxon>Bacteria</taxon>
        <taxon>Pseudomonadati</taxon>
        <taxon>Pseudomonadota</taxon>
        <taxon>Gammaproteobacteria</taxon>
        <taxon>Pseudomonadales</taxon>
        <taxon>Pseudomonadaceae</taxon>
        <taxon>Pseudomonas</taxon>
    </lineage>
</organism>
<dbReference type="AlphaFoldDB" id="A0A024HQ05"/>
<dbReference type="HOGENOM" id="CLU_114099_1_0_6"/>
<dbReference type="KEGG" id="pkc:PKB_5200"/>
<evidence type="ECO:0000313" key="3">
    <source>
        <dbReference type="Proteomes" id="UP000025241"/>
    </source>
</evidence>
<evidence type="ECO:0000259" key="1">
    <source>
        <dbReference type="PROSITE" id="PS51750"/>
    </source>
</evidence>
<dbReference type="EMBL" id="HG322950">
    <property type="protein sequence ID" value="CDF86513.1"/>
    <property type="molecule type" value="Genomic_DNA"/>
</dbReference>
<dbReference type="eggNOG" id="COG3617">
    <property type="taxonomic scope" value="Bacteria"/>
</dbReference>
<dbReference type="PROSITE" id="PS51750">
    <property type="entry name" value="BRO_N"/>
    <property type="match status" value="1"/>
</dbReference>
<reference evidence="2 3" key="1">
    <citation type="submission" date="2013-03" db="EMBL/GenBank/DDBJ databases">
        <authorList>
            <person name="Linke B."/>
        </authorList>
    </citation>
    <scope>NUCLEOTIDE SEQUENCE [LARGE SCALE GENOMIC DNA]</scope>
    <source>
        <strain evidence="2 3">B13</strain>
    </source>
</reference>
<sequence length="150" mass="17961">MQDVYLPTFFPRHLRTLRATMIDNQPWFAAVDLARLLAVRYPHSFHQRFQPYETRNVLLQYESGREEPVDMLSEPALYKALVRFGHPELRSLEHWLSHEVIPTLRDLHSADDYLPRRVVMSLQQQRMTLLEWQGELWVPLENVPRLMQAR</sequence>
<dbReference type="PATRIC" id="fig|1301098.3.peg.5178"/>
<dbReference type="Proteomes" id="UP000025241">
    <property type="component" value="Chromosome I"/>
</dbReference>